<feature type="domain" description="OmpA-like" evidence="6">
    <location>
        <begin position="532"/>
        <end position="653"/>
    </location>
</feature>
<gene>
    <name evidence="7" type="ORF">F0460_15455</name>
</gene>
<evidence type="ECO:0000256" key="3">
    <source>
        <dbReference type="ARBA" id="ARBA00023237"/>
    </source>
</evidence>
<dbReference type="PRINTS" id="PR01021">
    <property type="entry name" value="OMPADOMAIN"/>
</dbReference>
<dbReference type="InterPro" id="IPR011042">
    <property type="entry name" value="6-blade_b-propeller_TolB-like"/>
</dbReference>
<dbReference type="PROSITE" id="PS51123">
    <property type="entry name" value="OMPA_2"/>
    <property type="match status" value="1"/>
</dbReference>
<protein>
    <submittedName>
        <fullName evidence="7">OmpA family protein</fullName>
    </submittedName>
</protein>
<dbReference type="SUPFAM" id="SSF82171">
    <property type="entry name" value="DPP6 N-terminal domain-like"/>
    <property type="match status" value="1"/>
</dbReference>
<keyword evidence="3" id="KW-0998">Cell outer membrane</keyword>
<dbReference type="SUPFAM" id="SSF103088">
    <property type="entry name" value="OmpA-like"/>
    <property type="match status" value="1"/>
</dbReference>
<organism evidence="7 8">
    <name type="scientific">Paenimyroides baculatum</name>
    <dbReference type="NCBI Taxonomy" id="2608000"/>
    <lineage>
        <taxon>Bacteria</taxon>
        <taxon>Pseudomonadati</taxon>
        <taxon>Bacteroidota</taxon>
        <taxon>Flavobacteriia</taxon>
        <taxon>Flavobacteriales</taxon>
        <taxon>Flavobacteriaceae</taxon>
        <taxon>Paenimyroides</taxon>
    </lineage>
</organism>
<reference evidence="7 8" key="1">
    <citation type="submission" date="2019-09" db="EMBL/GenBank/DDBJ databases">
        <title>Genome sequence and assembly of Flavobacterium sp.</title>
        <authorList>
            <person name="Chhetri G."/>
        </authorList>
    </citation>
    <scope>NUCLEOTIDE SEQUENCE [LARGE SCALE GENOMIC DNA]</scope>
    <source>
        <strain evidence="7 8">SNL9</strain>
    </source>
</reference>
<feature type="chain" id="PRO_5024453529" evidence="5">
    <location>
        <begin position="24"/>
        <end position="653"/>
    </location>
</feature>
<accession>A0A5M6CCX1</accession>
<dbReference type="Pfam" id="PF00691">
    <property type="entry name" value="OmpA"/>
    <property type="match status" value="1"/>
</dbReference>
<evidence type="ECO:0000313" key="8">
    <source>
        <dbReference type="Proteomes" id="UP000325141"/>
    </source>
</evidence>
<dbReference type="Gene3D" id="3.30.1330.60">
    <property type="entry name" value="OmpA-like domain"/>
    <property type="match status" value="1"/>
</dbReference>
<dbReference type="InterPro" id="IPR011659">
    <property type="entry name" value="WD40"/>
</dbReference>
<dbReference type="Gene3D" id="2.120.10.30">
    <property type="entry name" value="TolB, C-terminal domain"/>
    <property type="match status" value="1"/>
</dbReference>
<dbReference type="InterPro" id="IPR006664">
    <property type="entry name" value="OMP_bac"/>
</dbReference>
<comment type="caution">
    <text evidence="7">The sequence shown here is derived from an EMBL/GenBank/DDBJ whole genome shotgun (WGS) entry which is preliminary data.</text>
</comment>
<dbReference type="PANTHER" id="PTHR30329">
    <property type="entry name" value="STATOR ELEMENT OF FLAGELLAR MOTOR COMPLEX"/>
    <property type="match status" value="1"/>
</dbReference>
<dbReference type="GO" id="GO:0009279">
    <property type="term" value="C:cell outer membrane"/>
    <property type="evidence" value="ECO:0007669"/>
    <property type="project" value="UniProtKB-SubCell"/>
</dbReference>
<dbReference type="InterPro" id="IPR011990">
    <property type="entry name" value="TPR-like_helical_dom_sf"/>
</dbReference>
<evidence type="ECO:0000256" key="5">
    <source>
        <dbReference type="SAM" id="SignalP"/>
    </source>
</evidence>
<evidence type="ECO:0000256" key="4">
    <source>
        <dbReference type="PROSITE-ProRule" id="PRU00473"/>
    </source>
</evidence>
<dbReference type="RefSeq" id="WP_150014863.1">
    <property type="nucleotide sequence ID" value="NZ_VWSG01000019.1"/>
</dbReference>
<dbReference type="InterPro" id="IPR050330">
    <property type="entry name" value="Bact_OuterMem_StrucFunc"/>
</dbReference>
<dbReference type="EMBL" id="VWSG01000019">
    <property type="protein sequence ID" value="KAA5531682.1"/>
    <property type="molecule type" value="Genomic_DNA"/>
</dbReference>
<dbReference type="PANTHER" id="PTHR30329:SF21">
    <property type="entry name" value="LIPOPROTEIN YIAD-RELATED"/>
    <property type="match status" value="1"/>
</dbReference>
<dbReference type="Pfam" id="PF13181">
    <property type="entry name" value="TPR_8"/>
    <property type="match status" value="2"/>
</dbReference>
<proteinExistence type="predicted"/>
<dbReference type="Pfam" id="PF07676">
    <property type="entry name" value="PD40"/>
    <property type="match status" value="2"/>
</dbReference>
<sequence>MKKRLSTIAFVFSLFLGNTDGFAQTGLNTANKGYDRWAYMDAVKMYEKVLDKGFSSQEMVEKLGNAYYFNGRYSEAQKYYQKLFSDYDLSNIPTEYFYRYAHTLQNTGDEKESKKYYDAFVKKAGDEAQISKIRKSEESLKNQIKENSGRTGEITNLAINTPYADYGTFVHQNVFYYTSSKDTGNLAVKRHTWTGDAFTNLYTADAETVVTDHKSNRIKGQVKTKLNESSAIVTKDGQTMYFTRNNIVKGKRRFDSNKNTNLKIFRAELRDGKWVNVTELPFNSDQFNTAHPALSNDERTLYFSSDRPGGFGGGDLWKVSVSGESYGTPENLGEGINTEGRETFPFVTANNELYFSSDGRVGLGGLDVYAAQINEADKFGDVQNVGAPVNSEFDDFAYYLNNETKQGFFSSNRDGGKGNDDIYSFTELRPLVLNCNQMLYVKVIDGKTGELINDAKVTLADQLYAVKGTSNHYNAPTYNFNRTFECGDIYNLKGEKEGYITQEIKVTLPNESGITEAEIILEPAKIPLKPGDDLFKVLNLNPIYFDLDKYYIRPDAALELAKVFAVLEEYPTMKIDIRSHTDSRQTHRYNETLSSNRAKSTAEWLIANGINRNRLTWKGYGETQLVNGCADGINCSEAEHQMNRRSEFIIVEM</sequence>
<dbReference type="InterPro" id="IPR006665">
    <property type="entry name" value="OmpA-like"/>
</dbReference>
<name>A0A5M6CCX1_9FLAO</name>
<dbReference type="InterPro" id="IPR019734">
    <property type="entry name" value="TPR_rpt"/>
</dbReference>
<keyword evidence="8" id="KW-1185">Reference proteome</keyword>
<evidence type="ECO:0000313" key="7">
    <source>
        <dbReference type="EMBL" id="KAA5531682.1"/>
    </source>
</evidence>
<dbReference type="Proteomes" id="UP000325141">
    <property type="component" value="Unassembled WGS sequence"/>
</dbReference>
<keyword evidence="5" id="KW-0732">Signal</keyword>
<evidence type="ECO:0000256" key="2">
    <source>
        <dbReference type="ARBA" id="ARBA00023136"/>
    </source>
</evidence>
<evidence type="ECO:0000259" key="6">
    <source>
        <dbReference type="PROSITE" id="PS51123"/>
    </source>
</evidence>
<feature type="signal peptide" evidence="5">
    <location>
        <begin position="1"/>
        <end position="23"/>
    </location>
</feature>
<comment type="subcellular location">
    <subcellularLocation>
        <location evidence="1">Cell outer membrane</location>
    </subcellularLocation>
</comment>
<keyword evidence="2 4" id="KW-0472">Membrane</keyword>
<dbReference type="Gene3D" id="1.25.40.10">
    <property type="entry name" value="Tetratricopeptide repeat domain"/>
    <property type="match status" value="1"/>
</dbReference>
<dbReference type="SUPFAM" id="SSF48452">
    <property type="entry name" value="TPR-like"/>
    <property type="match status" value="1"/>
</dbReference>
<dbReference type="CDD" id="cd07185">
    <property type="entry name" value="OmpA_C-like"/>
    <property type="match status" value="1"/>
</dbReference>
<dbReference type="AlphaFoldDB" id="A0A5M6CCX1"/>
<dbReference type="InterPro" id="IPR036737">
    <property type="entry name" value="OmpA-like_sf"/>
</dbReference>
<evidence type="ECO:0000256" key="1">
    <source>
        <dbReference type="ARBA" id="ARBA00004442"/>
    </source>
</evidence>